<gene>
    <name evidence="3" type="ORF">BTO11_08210</name>
</gene>
<dbReference type="SUPFAM" id="SSF160191">
    <property type="entry name" value="YcgL-like"/>
    <property type="match status" value="1"/>
</dbReference>
<dbReference type="PANTHER" id="PTHR38109">
    <property type="entry name" value="PROTEIN YCGL"/>
    <property type="match status" value="1"/>
</dbReference>
<proteinExistence type="inferred from homology"/>
<accession>A0A2S7UWK4</accession>
<evidence type="ECO:0000313" key="3">
    <source>
        <dbReference type="EMBL" id="PQJ53651.1"/>
    </source>
</evidence>
<dbReference type="PROSITE" id="PS51648">
    <property type="entry name" value="YCGL"/>
    <property type="match status" value="1"/>
</dbReference>
<dbReference type="HAMAP" id="MF_01866">
    <property type="entry name" value="UPF0745"/>
    <property type="match status" value="1"/>
</dbReference>
<evidence type="ECO:0000256" key="1">
    <source>
        <dbReference type="HAMAP-Rule" id="MF_01866"/>
    </source>
</evidence>
<evidence type="ECO:0000259" key="2">
    <source>
        <dbReference type="PROSITE" id="PS51648"/>
    </source>
</evidence>
<dbReference type="EMBL" id="MSCH01000003">
    <property type="protein sequence ID" value="PQJ53651.1"/>
    <property type="molecule type" value="Genomic_DNA"/>
</dbReference>
<dbReference type="PANTHER" id="PTHR38109:SF1">
    <property type="entry name" value="PROTEIN YCGL"/>
    <property type="match status" value="1"/>
</dbReference>
<sequence>MQLCTIYKCSKKADAFLFIEKTDDFSKVPDALKKMIGTPKLFMTLDLDGRKKLGVANLAKVKSELVDKGFYFQLPPPEKNLLDQHKELNGSSQ</sequence>
<reference evidence="3 4" key="1">
    <citation type="submission" date="2016-12" db="EMBL/GenBank/DDBJ databases">
        <title>Diversity of luminous bacteria.</title>
        <authorList>
            <person name="Yoshizawa S."/>
            <person name="Kogure K."/>
        </authorList>
    </citation>
    <scope>NUCLEOTIDE SEQUENCE [LARGE SCALE GENOMIC DNA]</scope>
    <source>
        <strain evidence="3 4">SA4-48</strain>
    </source>
</reference>
<dbReference type="InterPro" id="IPR038068">
    <property type="entry name" value="YcgL-like_sf"/>
</dbReference>
<organism evidence="3 4">
    <name type="scientific">Psychrosphaera saromensis</name>
    <dbReference type="NCBI Taxonomy" id="716813"/>
    <lineage>
        <taxon>Bacteria</taxon>
        <taxon>Pseudomonadati</taxon>
        <taxon>Pseudomonadota</taxon>
        <taxon>Gammaproteobacteria</taxon>
        <taxon>Alteromonadales</taxon>
        <taxon>Pseudoalteromonadaceae</taxon>
        <taxon>Psychrosphaera</taxon>
    </lineage>
</organism>
<dbReference type="AlphaFoldDB" id="A0A2S7UWK4"/>
<keyword evidence="4" id="KW-1185">Reference proteome</keyword>
<dbReference type="RefSeq" id="WP_105052141.1">
    <property type="nucleotide sequence ID" value="NZ_BMYG01000002.1"/>
</dbReference>
<protein>
    <recommendedName>
        <fullName evidence="1">YcgL domain-containing protein BTO11_08210</fullName>
    </recommendedName>
</protein>
<dbReference type="InterPro" id="IPR027354">
    <property type="entry name" value="YcgL_dom"/>
</dbReference>
<comment type="caution">
    <text evidence="3">The sequence shown here is derived from an EMBL/GenBank/DDBJ whole genome shotgun (WGS) entry which is preliminary data.</text>
</comment>
<dbReference type="Gene3D" id="3.10.510.20">
    <property type="entry name" value="YcgL domain"/>
    <property type="match status" value="1"/>
</dbReference>
<dbReference type="OrthoDB" id="7062382at2"/>
<feature type="domain" description="YcgL" evidence="2">
    <location>
        <begin position="2"/>
        <end position="86"/>
    </location>
</feature>
<evidence type="ECO:0000313" key="4">
    <source>
        <dbReference type="Proteomes" id="UP000239007"/>
    </source>
</evidence>
<dbReference type="Proteomes" id="UP000239007">
    <property type="component" value="Unassembled WGS sequence"/>
</dbReference>
<dbReference type="Pfam" id="PF05166">
    <property type="entry name" value="YcgL"/>
    <property type="match status" value="1"/>
</dbReference>
<name>A0A2S7UWK4_9GAMM</name>